<keyword evidence="8" id="KW-1185">Reference proteome</keyword>
<feature type="domain" description="Nucleoporin POM152 first Ig-like" evidence="5">
    <location>
        <begin position="228"/>
        <end position="350"/>
    </location>
</feature>
<organism evidence="7 8">
    <name type="scientific">Torulaspora globosa</name>
    <dbReference type="NCBI Taxonomy" id="48254"/>
    <lineage>
        <taxon>Eukaryota</taxon>
        <taxon>Fungi</taxon>
        <taxon>Dikarya</taxon>
        <taxon>Ascomycota</taxon>
        <taxon>Saccharomycotina</taxon>
        <taxon>Saccharomycetes</taxon>
        <taxon>Saccharomycetales</taxon>
        <taxon>Saccharomycetaceae</taxon>
        <taxon>Torulaspora</taxon>
    </lineage>
</organism>
<evidence type="ECO:0000259" key="2">
    <source>
        <dbReference type="Pfam" id="PF23664"/>
    </source>
</evidence>
<dbReference type="Pfam" id="PF23664">
    <property type="entry name" value="Ig_Pom152"/>
    <property type="match status" value="2"/>
</dbReference>
<evidence type="ECO:0000259" key="4">
    <source>
        <dbReference type="Pfam" id="PF24312"/>
    </source>
</evidence>
<feature type="domain" description="Nucleoporin POM152 ninth Ig-like" evidence="6">
    <location>
        <begin position="1123"/>
        <end position="1195"/>
    </location>
</feature>
<reference evidence="7 8" key="1">
    <citation type="submission" date="2020-06" db="EMBL/GenBank/DDBJ databases">
        <title>The yeast mating-type switching endonuclease HO is a domesticated member of an unorthodox homing genetic element family.</title>
        <authorList>
            <person name="Coughlan A.Y."/>
            <person name="Lombardi L."/>
            <person name="Braun-Galleani S."/>
            <person name="Martos A.R."/>
            <person name="Galeote V."/>
            <person name="Bigey F."/>
            <person name="Dequin S."/>
            <person name="Byrne K.P."/>
            <person name="Wolfe K.H."/>
        </authorList>
    </citation>
    <scope>NUCLEOTIDE SEQUENCE [LARGE SCALE GENOMIC DNA]</scope>
    <source>
        <strain evidence="7 8">CBS2947</strain>
    </source>
</reference>
<dbReference type="Proteomes" id="UP000510647">
    <property type="component" value="Chromosome 1"/>
</dbReference>
<feature type="region of interest" description="Disordered" evidence="1">
    <location>
        <begin position="1"/>
        <end position="34"/>
    </location>
</feature>
<evidence type="ECO:0000313" key="8">
    <source>
        <dbReference type="Proteomes" id="UP000510647"/>
    </source>
</evidence>
<dbReference type="EMBL" id="CP059267">
    <property type="protein sequence ID" value="QLQ78085.1"/>
    <property type="molecule type" value="Genomic_DNA"/>
</dbReference>
<feature type="domain" description="Nucleoporin POM152 Ig-like" evidence="4">
    <location>
        <begin position="796"/>
        <end position="885"/>
    </location>
</feature>
<evidence type="ECO:0000259" key="6">
    <source>
        <dbReference type="Pfam" id="PF24527"/>
    </source>
</evidence>
<name>A0A7H9HNY4_9SACH</name>
<proteinExistence type="predicted"/>
<accession>A0A7H9HNY4</accession>
<feature type="domain" description="Nucleoporin POM152 immunoglobulin-like" evidence="2">
    <location>
        <begin position="918"/>
        <end position="992"/>
    </location>
</feature>
<dbReference type="Pfam" id="PF24519">
    <property type="entry name" value="Ig-like_Pom152_1"/>
    <property type="match status" value="1"/>
</dbReference>
<protein>
    <recommendedName>
        <fullName evidence="9">Nucleoporin Pom152</fullName>
    </recommendedName>
</protein>
<evidence type="ECO:0000259" key="3">
    <source>
        <dbReference type="Pfam" id="PF24097"/>
    </source>
</evidence>
<dbReference type="Pfam" id="PF24312">
    <property type="entry name" value="Ig-like_POM152"/>
    <property type="match status" value="2"/>
</dbReference>
<feature type="domain" description="Nucleoporin POM152 immunoglobulin-like" evidence="2">
    <location>
        <begin position="585"/>
        <end position="693"/>
    </location>
</feature>
<sequence length="1310" mass="146836">MNGEFMVNSKTPRGKHWIGGSSTSSTYQASGSGSSVDQEWRFRSSKSYDRVSSNLSGGKSYNDTKYTVGLDGIRVGDVQSQPLISTEVLEASRQRALAVLVFAIIQGYKIYDLIVLKNNVVTSGRLSFIFKYVIIDSLFLYFLPSFKIPKLTFQPWAVTVQIVAMTLITVLISNEQGFALLSVFGVAWRKFSTKEVSLTGSSVNMRKVMDSSSHFRGALTIKILPENTAMFNPLHDSFCLPMDTSLVPEGHVKVPIRINSTADISLVQLEYRDIYTDRSELRNLTSKEFKLVEDLSSLLSRDRLMSQRVQDTSTIRYIELPLNDVGFYQIKKIVDAKNFSLKVYQSHLVIPYCPAASIVGHGGSDRCVGDGDRVSLEVQGVPPMKLTYTKSINGKAHTFVDSNLVPEFFETPLQSTRKHIFSAADLSDLKWGRNYPVTINLDSTASQDGHYVYKIDRLIDGLGNVMDFSKIPQAVQEDYQVSYDFKVHEIPRASLDEKFDPKSSTKRAIIVKFEKPPTWEDSAPYSANISFVDENQKLHMQSISTTSPHALFQAKSPGIYKLEGISSKHCPGVVIGKSSILITKPVPPQLDVKSTPILDQCVGQVGLNFDLTFTGAPPFQYMAMIYKMDENKKWKLYDTKRYTSEGTRSQFSYNPTTEGNYEIIFDHLTNKLFTDQISLVPRDKYTFKTSMRVKPSAKFKKLKEVELCLGEQTKIPVTFHGEPPFSLTYDIVETSSNKRSSRKVANLLAYDYEIEIPRFEVGGDYIVSLVSVKDSSDCLVGLSEPDAKIKIRRDVPSAAFNLLDNSNQLKIKQGSQAHIPLKLEGEAPFTVRYEHFDSHGQLLGVYEAQFHSSYKPTLKVSNEGSYKLVDVRDSSCSGIIEDPQSDFEVVFLDKPSFTVLDNSKIDKISDTSFVKQEVCQGTESVLDLALSGSPPFSLKFDLVTPNGHSTSKTIQVATKYATIRLRNEEPGEHIVMINSLYDSNYGEEDFSKAFYSSPEVVIKQKVNPLPEVKFSDSGKIFRACSTAVSEETSSLDPIGLKFSHGEAPFSVTFNVYHESTSRNEHHTIDEIVPGSFNYRRLYENLKLGNHLIAIEKVVDANGCTNDKIATKNEHIWISVTDVPKIHLLDPTADYCVGDYVAYQLSGNAPFNIRYEFNGAQLKLKEHTSQFVRLATEPGTISILSIGDSTSQCMVDFTKPNMKKEFDKLSLVVHPIPSVTVSQGQNIIEDIHEGDQAEVIFSFEGTPPFSLTYVRAEEAEGRKRPQIVETHKVTDIYSFEYKVLTSLQGTYEAIEISDAFCFAKNDAFFHY</sequence>
<dbReference type="PANTHER" id="PTHR28206:SF1">
    <property type="entry name" value="NUCLEOPORIN POM152"/>
    <property type="match status" value="1"/>
</dbReference>
<dbReference type="InterPro" id="IPR056544">
    <property type="entry name" value="Ig_POM152"/>
</dbReference>
<dbReference type="PANTHER" id="PTHR28206">
    <property type="entry name" value="NUCLEOPORIN POM152"/>
    <property type="match status" value="1"/>
</dbReference>
<dbReference type="GO" id="GO:0070762">
    <property type="term" value="C:nuclear pore transmembrane ring"/>
    <property type="evidence" value="ECO:0007669"/>
    <property type="project" value="TreeGrafter"/>
</dbReference>
<dbReference type="InterPro" id="IPR056542">
    <property type="entry name" value="Ig-like_POM152_1st"/>
</dbReference>
<dbReference type="InterPro" id="IPR056540">
    <property type="entry name" value="TMD_POM152"/>
</dbReference>
<dbReference type="InterPro" id="IPR056543">
    <property type="entry name" value="Ig-like_POM152_9th"/>
</dbReference>
<dbReference type="GO" id="GO:0006606">
    <property type="term" value="P:protein import into nucleus"/>
    <property type="evidence" value="ECO:0007669"/>
    <property type="project" value="TreeGrafter"/>
</dbReference>
<dbReference type="Pfam" id="PF24527">
    <property type="entry name" value="Ig-like_Pom152_9"/>
    <property type="match status" value="1"/>
</dbReference>
<feature type="domain" description="Nucleoporin POM152 Ig-like" evidence="4">
    <location>
        <begin position="512"/>
        <end position="579"/>
    </location>
</feature>
<dbReference type="GO" id="GO:0017056">
    <property type="term" value="F:structural constituent of nuclear pore"/>
    <property type="evidence" value="ECO:0007669"/>
    <property type="project" value="InterPro"/>
</dbReference>
<dbReference type="InterPro" id="IPR056541">
    <property type="entry name" value="Ig-like_POM152"/>
</dbReference>
<evidence type="ECO:0000313" key="7">
    <source>
        <dbReference type="EMBL" id="QLQ78085.1"/>
    </source>
</evidence>
<dbReference type="OrthoDB" id="5529162at2759"/>
<feature type="domain" description="Nucleoporin POM152 N-terminal transmembrane" evidence="3">
    <location>
        <begin position="91"/>
        <end position="173"/>
    </location>
</feature>
<dbReference type="Pfam" id="PF24097">
    <property type="entry name" value="TMD_POM152"/>
    <property type="match status" value="1"/>
</dbReference>
<evidence type="ECO:0008006" key="9">
    <source>
        <dbReference type="Google" id="ProtNLM"/>
    </source>
</evidence>
<dbReference type="InterPro" id="IPR037701">
    <property type="entry name" value="Pom152"/>
</dbReference>
<feature type="compositionally biased region" description="Low complexity" evidence="1">
    <location>
        <begin position="19"/>
        <end position="34"/>
    </location>
</feature>
<evidence type="ECO:0000259" key="5">
    <source>
        <dbReference type="Pfam" id="PF24519"/>
    </source>
</evidence>
<evidence type="ECO:0000256" key="1">
    <source>
        <dbReference type="SAM" id="MobiDB-lite"/>
    </source>
</evidence>
<dbReference type="GO" id="GO:0006999">
    <property type="term" value="P:nuclear pore organization"/>
    <property type="evidence" value="ECO:0007669"/>
    <property type="project" value="TreeGrafter"/>
</dbReference>
<gene>
    <name evidence="7" type="ORF">HG537_0A03320</name>
</gene>